<gene>
    <name evidence="2" type="ORF">N4261_25535</name>
</gene>
<evidence type="ECO:0000256" key="1">
    <source>
        <dbReference type="SAM" id="MobiDB-lite"/>
    </source>
</evidence>
<proteinExistence type="predicted"/>
<feature type="compositionally biased region" description="Low complexity" evidence="1">
    <location>
        <begin position="82"/>
        <end position="98"/>
    </location>
</feature>
<evidence type="ECO:0000313" key="2">
    <source>
        <dbReference type="EMBL" id="UXH78270.1"/>
    </source>
</evidence>
<feature type="compositionally biased region" description="Basic and acidic residues" evidence="1">
    <location>
        <begin position="124"/>
        <end position="135"/>
    </location>
</feature>
<feature type="region of interest" description="Disordered" evidence="1">
    <location>
        <begin position="1"/>
        <end position="167"/>
    </location>
</feature>
<feature type="compositionally biased region" description="Polar residues" evidence="1">
    <location>
        <begin position="1"/>
        <end position="12"/>
    </location>
</feature>
<keyword evidence="3" id="KW-1185">Reference proteome</keyword>
<evidence type="ECO:0008006" key="4">
    <source>
        <dbReference type="Google" id="ProtNLM"/>
    </source>
</evidence>
<feature type="compositionally biased region" description="Pro residues" evidence="1">
    <location>
        <begin position="206"/>
        <end position="218"/>
    </location>
</feature>
<dbReference type="Proteomes" id="UP001064933">
    <property type="component" value="Chromosome"/>
</dbReference>
<feature type="compositionally biased region" description="Low complexity" evidence="1">
    <location>
        <begin position="54"/>
        <end position="74"/>
    </location>
</feature>
<dbReference type="RefSeq" id="WP_261758051.1">
    <property type="nucleotide sequence ID" value="NZ_CP104562.2"/>
</dbReference>
<evidence type="ECO:0000313" key="3">
    <source>
        <dbReference type="Proteomes" id="UP001064933"/>
    </source>
</evidence>
<dbReference type="EMBL" id="CP104562">
    <property type="protein sequence ID" value="UXH78270.1"/>
    <property type="molecule type" value="Genomic_DNA"/>
</dbReference>
<reference evidence="2" key="1">
    <citation type="submission" date="2022-10" db="EMBL/GenBank/DDBJ databases">
        <title>Characterization and whole genome sequencing of a new Roseateles species, isolated from fresh water.</title>
        <authorList>
            <person name="Guliayeva D.Y."/>
            <person name="Akhremchuk A.E."/>
            <person name="Sikolenko M.A."/>
            <person name="Valentovich L.N."/>
            <person name="Sidarenka A.V."/>
        </authorList>
    </citation>
    <scope>NUCLEOTIDE SEQUENCE</scope>
    <source>
        <strain evidence="2">BIM B-1768</strain>
    </source>
</reference>
<feature type="region of interest" description="Disordered" evidence="1">
    <location>
        <begin position="194"/>
        <end position="219"/>
    </location>
</feature>
<feature type="compositionally biased region" description="Low complexity" evidence="1">
    <location>
        <begin position="142"/>
        <end position="154"/>
    </location>
</feature>
<name>A0ABY6B0B3_9BURK</name>
<feature type="compositionally biased region" description="Low complexity" evidence="1">
    <location>
        <begin position="23"/>
        <end position="42"/>
    </location>
</feature>
<accession>A0ABY6B0B3</accession>
<protein>
    <recommendedName>
        <fullName evidence="4">Type III secretion system effector protein</fullName>
    </recommendedName>
</protein>
<sequence length="582" mass="60600">MTKSPTLNTGASSAAIPLTTIQPSTNTPTGTGSSSTPSLPRSPQHRGPPTSVELQGLSRRTSSSSGSPSPRQSLNEVLQRTPPAAGGSVSSQAAQQQPEVLQREPTPPLSRRASNETDGPPTPVRDHIIEIERDPPSNGLVRSSSTRSAPSPTGGLPPHGDYIALASPTQSGGAEAAALTLGQGVAQAREQLRASGNAQGGVAPAGPEPHPEPQPEPEPAGRVAFFAAQNARHAIPVAGVRTVVQGVLAPEMARLLVSNPNVALGLQVGLTALSLVRRIASQMHSESASTVANRAFAGEEAGENSSTARRLWQGAQTVGILAGDAAALSLSVMARSHPQLQSVAQSVAAIQVIAHLQSQFREMLRPAINTVHVGNQKGNVAQPPEGRNLRAADIPLSMRAQFGVAAAGIDFTGQLIQQFALGGQPAWNSPRGMAVLAGAIAGVANMLTSSVEDHMVDQASARRMQETHHSHVAHLHNDFRNPFTRDELGRQAERVDTRVFNTMVPALMALGVMQAIQTQTPPNANGSRPADQIATQATVHAVCAGLVLGSLLALTVKSYQLNDDVRKHKSNERKAAANPAAP</sequence>
<organism evidence="2 3">
    <name type="scientific">Roseateles amylovorans</name>
    <dbReference type="NCBI Taxonomy" id="2978473"/>
    <lineage>
        <taxon>Bacteria</taxon>
        <taxon>Pseudomonadati</taxon>
        <taxon>Pseudomonadota</taxon>
        <taxon>Betaproteobacteria</taxon>
        <taxon>Burkholderiales</taxon>
        <taxon>Sphaerotilaceae</taxon>
        <taxon>Roseateles</taxon>
    </lineage>
</organism>